<dbReference type="Gene3D" id="1.25.40.10">
    <property type="entry name" value="Tetratricopeptide repeat domain"/>
    <property type="match status" value="1"/>
</dbReference>
<keyword evidence="4" id="KW-1185">Reference proteome</keyword>
<dbReference type="Proteomes" id="UP001430193">
    <property type="component" value="Unassembled WGS sequence"/>
</dbReference>
<organism evidence="3 4">
    <name type="scientific">Dyella mobilis</name>
    <dbReference type="NCBI Taxonomy" id="1849582"/>
    <lineage>
        <taxon>Bacteria</taxon>
        <taxon>Pseudomonadati</taxon>
        <taxon>Pseudomonadota</taxon>
        <taxon>Gammaproteobacteria</taxon>
        <taxon>Lysobacterales</taxon>
        <taxon>Rhodanobacteraceae</taxon>
        <taxon>Dyella</taxon>
    </lineage>
</organism>
<dbReference type="SUPFAM" id="SSF48452">
    <property type="entry name" value="TPR-like"/>
    <property type="match status" value="1"/>
</dbReference>
<keyword evidence="1" id="KW-0802">TPR repeat</keyword>
<gene>
    <name evidence="3" type="ORF">ISS99_16205</name>
</gene>
<proteinExistence type="predicted"/>
<dbReference type="RefSeq" id="WP_204632606.1">
    <property type="nucleotide sequence ID" value="NZ_BSOC01000002.1"/>
</dbReference>
<comment type="caution">
    <text evidence="3">The sequence shown here is derived from an EMBL/GenBank/DDBJ whole genome shotgun (WGS) entry which is preliminary data.</text>
</comment>
<protein>
    <submittedName>
        <fullName evidence="3">DUF4034 domain-containing protein</fullName>
    </submittedName>
</protein>
<evidence type="ECO:0000313" key="4">
    <source>
        <dbReference type="Proteomes" id="UP001430193"/>
    </source>
</evidence>
<dbReference type="InterPro" id="IPR011990">
    <property type="entry name" value="TPR-like_helical_dom_sf"/>
</dbReference>
<feature type="domain" description="DUF4034" evidence="2">
    <location>
        <begin position="121"/>
        <end position="247"/>
    </location>
</feature>
<dbReference type="InterPro" id="IPR019734">
    <property type="entry name" value="TPR_rpt"/>
</dbReference>
<reference evidence="3" key="1">
    <citation type="submission" date="2020-10" db="EMBL/GenBank/DDBJ databases">
        <title>Phylogeny of dyella-like bacteria.</title>
        <authorList>
            <person name="Fu J."/>
        </authorList>
    </citation>
    <scope>NUCLEOTIDE SEQUENCE</scope>
    <source>
        <strain evidence="3">DHON07</strain>
    </source>
</reference>
<evidence type="ECO:0000256" key="1">
    <source>
        <dbReference type="PROSITE-ProRule" id="PRU00339"/>
    </source>
</evidence>
<dbReference type="InterPro" id="IPR025115">
    <property type="entry name" value="DUF4034"/>
</dbReference>
<accession>A0ABS2KJH3</accession>
<evidence type="ECO:0000259" key="2">
    <source>
        <dbReference type="Pfam" id="PF13226"/>
    </source>
</evidence>
<dbReference type="PROSITE" id="PS50005">
    <property type="entry name" value="TPR"/>
    <property type="match status" value="1"/>
</dbReference>
<feature type="repeat" description="TPR" evidence="1">
    <location>
        <begin position="417"/>
        <end position="450"/>
    </location>
</feature>
<evidence type="ECO:0000313" key="3">
    <source>
        <dbReference type="EMBL" id="MBM7131068.1"/>
    </source>
</evidence>
<name>A0ABS2KJH3_9GAMM</name>
<dbReference type="EMBL" id="JADIKF010000039">
    <property type="protein sequence ID" value="MBM7131068.1"/>
    <property type="molecule type" value="Genomic_DNA"/>
</dbReference>
<dbReference type="Pfam" id="PF13226">
    <property type="entry name" value="DUF4034"/>
    <property type="match status" value="1"/>
</dbReference>
<sequence length="544" mass="60451">MTSREQGLLAVLAGVLVLSAFYIYSHAELWSFTSVSAAGASNPGTQVYHSVVRPRHDRPAGESFSKDIPAFAEAVRRAEMQSDLLQRCLDYPDPPGSHWTHDAVVAYCHYRFQPTIGFDEVKQLIEQGKAGELDHRMDEALQAQLTQPDARGRLDHIFVNDFGDGSFATRELLDAWKRDSPTSAYAYAASGYAYVQMAHEQRGGRFAKDTSDDKMAAMDRLLRMADADLQHAIKLNPRITPVYAAMIDAAGLEFGRGYAVQAMSRGLRVDPANWSIYSQMMWVLQPQWLGSLEAMQRMADTAVGHANQNPLLWMEKQAVAQYLANLDGCSCAPPPQAFNFPGAMDELVRSGGLEAAGNTAADQGAAPIAVVYLSEALRFEPSEALRRQRAKQLALAGEPRMGLDEANEMVAAAPKEAGNYETRGYVYIYTGDTQHGAQDLEAALAIDPNDDQALGMLGFIYTNNTHEWDKAWDIADRIIRKYPDSPRAWIMRATIQENEPRAGLQDTYQYFLAHFGKDPQMKWQINHMRDLLSKSDASASSQRR</sequence>